<accession>A0A4J1YCW9</accession>
<reference evidence="1" key="1">
    <citation type="submission" date="2019-04" db="EMBL/GenBank/DDBJ databases">
        <authorList>
            <consortium name="Pathogen Informatics"/>
        </authorList>
    </citation>
    <scope>NUCLEOTIDE SEQUENCE</scope>
    <source>
        <strain evidence="1">GPSC86</strain>
    </source>
</reference>
<dbReference type="EMBL" id="CAATGX010000005">
    <property type="protein sequence ID" value="VNP91857.1"/>
    <property type="molecule type" value="Genomic_DNA"/>
</dbReference>
<dbReference type="AlphaFoldDB" id="A0A4J1YCW9"/>
<evidence type="ECO:0000313" key="1">
    <source>
        <dbReference type="EMBL" id="VNP91857.1"/>
    </source>
</evidence>
<protein>
    <submittedName>
        <fullName evidence="1">Uncharacterized protein</fullName>
    </submittedName>
</protein>
<organism evidence="1">
    <name type="scientific">Streptococcus pneumoniae</name>
    <dbReference type="NCBI Taxonomy" id="1313"/>
    <lineage>
        <taxon>Bacteria</taxon>
        <taxon>Bacillati</taxon>
        <taxon>Bacillota</taxon>
        <taxon>Bacilli</taxon>
        <taxon>Lactobacillales</taxon>
        <taxon>Streptococcaceae</taxon>
        <taxon>Streptococcus</taxon>
    </lineage>
</organism>
<name>A0A4J1YCW9_STREE</name>
<gene>
    <name evidence="1" type="ORF">SAMEA2341605_00945</name>
</gene>
<proteinExistence type="predicted"/>
<sequence>MCRHRQVDSLFFINSKEIEQNCCADFVVQVTGLDKTSLCHDSTWIKADKITDLDAQGTRFFFIGHFFIQTHFHIVLSAFSSSCIFVDMARCLVDEDRSRYRFTCTSYMNSTVFSLNHVPRKTTDTVQFETTIWLDCTHNGSKCVHMGSYIAMFFVVLTFDGHIDTTLSCANWLVTKTF</sequence>